<evidence type="ECO:0000313" key="15">
    <source>
        <dbReference type="RefSeq" id="XP_013408736.1"/>
    </source>
</evidence>
<keyword evidence="14" id="KW-1185">Reference proteome</keyword>
<proteinExistence type="inferred from homology"/>
<evidence type="ECO:0000256" key="6">
    <source>
        <dbReference type="ARBA" id="ARBA00022679"/>
    </source>
</evidence>
<evidence type="ECO:0000256" key="12">
    <source>
        <dbReference type="PIRSR" id="PIRSR000477-2"/>
    </source>
</evidence>
<comment type="pathway">
    <text evidence="1 11">Purine metabolism; purine nucleoside salvage.</text>
</comment>
<dbReference type="GO" id="GO:0005737">
    <property type="term" value="C:cytoplasm"/>
    <property type="evidence" value="ECO:0007669"/>
    <property type="project" value="TreeGrafter"/>
</dbReference>
<dbReference type="PANTHER" id="PTHR11904">
    <property type="entry name" value="METHYLTHIOADENOSINE/PURINE NUCLEOSIDE PHOSPHORYLASE"/>
    <property type="match status" value="1"/>
</dbReference>
<evidence type="ECO:0000256" key="8">
    <source>
        <dbReference type="ARBA" id="ARBA00023929"/>
    </source>
</evidence>
<reference evidence="15" key="1">
    <citation type="submission" date="2025-08" db="UniProtKB">
        <authorList>
            <consortium name="RefSeq"/>
        </authorList>
    </citation>
    <scope>IDENTIFICATION</scope>
    <source>
        <tissue evidence="15">Gonads</tissue>
    </source>
</reference>
<dbReference type="Proteomes" id="UP000085678">
    <property type="component" value="Unplaced"/>
</dbReference>
<dbReference type="NCBIfam" id="TIGR01697">
    <property type="entry name" value="PNPH-PUNA-XAPA"/>
    <property type="match status" value="1"/>
</dbReference>
<evidence type="ECO:0000256" key="5">
    <source>
        <dbReference type="ARBA" id="ARBA00022676"/>
    </source>
</evidence>
<dbReference type="InterPro" id="IPR011268">
    <property type="entry name" value="Purine_phosphorylase"/>
</dbReference>
<dbReference type="NCBIfam" id="TIGR01700">
    <property type="entry name" value="PNPH"/>
    <property type="match status" value="1"/>
</dbReference>
<feature type="domain" description="Nucleoside phosphorylase" evidence="13">
    <location>
        <begin position="42"/>
        <end position="295"/>
    </location>
</feature>
<evidence type="ECO:0000259" key="13">
    <source>
        <dbReference type="Pfam" id="PF01048"/>
    </source>
</evidence>
<evidence type="ECO:0000256" key="2">
    <source>
        <dbReference type="ARBA" id="ARBA00006751"/>
    </source>
</evidence>
<keyword evidence="6 11" id="KW-0808">Transferase</keyword>
<dbReference type="KEGG" id="lak:106172527"/>
<dbReference type="InterPro" id="IPR011270">
    <property type="entry name" value="Pur_Nuc_Pase_Ino/Guo-sp"/>
</dbReference>
<dbReference type="CDD" id="cd09009">
    <property type="entry name" value="PNP-EcPNPII_like"/>
    <property type="match status" value="1"/>
</dbReference>
<evidence type="ECO:0000256" key="3">
    <source>
        <dbReference type="ARBA" id="ARBA00011886"/>
    </source>
</evidence>
<dbReference type="InterPro" id="IPR000845">
    <property type="entry name" value="Nucleoside_phosphorylase_d"/>
</dbReference>
<evidence type="ECO:0000256" key="1">
    <source>
        <dbReference type="ARBA" id="ARBA00005058"/>
    </source>
</evidence>
<dbReference type="Pfam" id="PF01048">
    <property type="entry name" value="PNP_UDP_1"/>
    <property type="match status" value="1"/>
</dbReference>
<dbReference type="GeneID" id="106172527"/>
<evidence type="ECO:0000256" key="7">
    <source>
        <dbReference type="ARBA" id="ARBA00023918"/>
    </source>
</evidence>
<dbReference type="FunFam" id="3.40.50.1580:FF:000004">
    <property type="entry name" value="Purine nucleoside phosphorylase"/>
    <property type="match status" value="1"/>
</dbReference>
<dbReference type="FunCoup" id="A0A1S3JF13">
    <property type="interactions" value="318"/>
</dbReference>
<feature type="binding site" evidence="12">
    <location>
        <position position="217"/>
    </location>
    <ligand>
        <name>a purine D-ribonucleoside</name>
        <dbReference type="ChEBI" id="CHEBI:142355"/>
    </ligand>
</feature>
<comment type="catalytic activity">
    <reaction evidence="7">
        <text>inosine + phosphate = alpha-D-ribose 1-phosphate + hypoxanthine</text>
        <dbReference type="Rhea" id="RHEA:27646"/>
        <dbReference type="ChEBI" id="CHEBI:17368"/>
        <dbReference type="ChEBI" id="CHEBI:17596"/>
        <dbReference type="ChEBI" id="CHEBI:43474"/>
        <dbReference type="ChEBI" id="CHEBI:57720"/>
        <dbReference type="EC" id="2.4.2.1"/>
    </reaction>
</comment>
<dbReference type="NCBIfam" id="NF006054">
    <property type="entry name" value="PRK08202.1"/>
    <property type="match status" value="1"/>
</dbReference>
<dbReference type="GO" id="GO:0009116">
    <property type="term" value="P:nucleoside metabolic process"/>
    <property type="evidence" value="ECO:0007669"/>
    <property type="project" value="InterPro"/>
</dbReference>
<dbReference type="AlphaFoldDB" id="A0A1S3JF13"/>
<evidence type="ECO:0000313" key="14">
    <source>
        <dbReference type="Proteomes" id="UP000085678"/>
    </source>
</evidence>
<dbReference type="InParanoid" id="A0A1S3JF13"/>
<dbReference type="GO" id="GO:0004731">
    <property type="term" value="F:purine-nucleoside phosphorylase activity"/>
    <property type="evidence" value="ECO:0007669"/>
    <property type="project" value="UniProtKB-EC"/>
</dbReference>
<dbReference type="GO" id="GO:0047975">
    <property type="term" value="F:guanosine phosphorylase activity"/>
    <property type="evidence" value="ECO:0007669"/>
    <property type="project" value="RHEA"/>
</dbReference>
<comment type="catalytic activity">
    <reaction evidence="10">
        <text>guanosine + phosphate = alpha-D-ribose 1-phosphate + guanine</text>
        <dbReference type="Rhea" id="RHEA:13233"/>
        <dbReference type="ChEBI" id="CHEBI:16235"/>
        <dbReference type="ChEBI" id="CHEBI:16750"/>
        <dbReference type="ChEBI" id="CHEBI:43474"/>
        <dbReference type="ChEBI" id="CHEBI:57720"/>
        <dbReference type="EC" id="2.4.2.1"/>
    </reaction>
</comment>
<feature type="binding site" evidence="12">
    <location>
        <begin position="100"/>
        <end position="102"/>
    </location>
    <ligand>
        <name>phosphate</name>
        <dbReference type="ChEBI" id="CHEBI:43474"/>
    </ligand>
</feature>
<evidence type="ECO:0000256" key="9">
    <source>
        <dbReference type="ARBA" id="ARBA00023950"/>
    </source>
</evidence>
<dbReference type="OMA" id="LMKDHIS"/>
<dbReference type="PIRSF" id="PIRSF000477">
    <property type="entry name" value="PurNPase"/>
    <property type="match status" value="1"/>
</dbReference>
<dbReference type="RefSeq" id="XP_013408736.1">
    <property type="nucleotide sequence ID" value="XM_013553282.2"/>
</dbReference>
<dbReference type="UniPathway" id="UPA00606"/>
<comment type="function">
    <text evidence="11">The purine nucleoside phosphorylases catalyze the phosphorolytic breakdown of the N-glycosidic bond in the beta-(deoxy)ribonucleoside molecules, with the formation of the corresponding free purine bases and pentose-1-phosphate.</text>
</comment>
<name>A0A1S3JF13_LINAN</name>
<dbReference type="PANTHER" id="PTHR11904:SF9">
    <property type="entry name" value="PURINE NUCLEOSIDE PHOSPHORYLASE-RELATED"/>
    <property type="match status" value="1"/>
</dbReference>
<feature type="binding site" evidence="12">
    <location>
        <position position="236"/>
    </location>
    <ligand>
        <name>phosphate</name>
        <dbReference type="ChEBI" id="CHEBI:43474"/>
    </ligand>
</feature>
<feature type="binding site" evidence="12">
    <location>
        <position position="80"/>
    </location>
    <ligand>
        <name>phosphate</name>
        <dbReference type="ChEBI" id="CHEBI:43474"/>
    </ligand>
</feature>
<keyword evidence="5 11" id="KW-0328">Glycosyltransferase</keyword>
<gene>
    <name evidence="15" type="primary">LOC106172527</name>
</gene>
<evidence type="ECO:0000256" key="11">
    <source>
        <dbReference type="PIRNR" id="PIRNR000477"/>
    </source>
</evidence>
<comment type="catalytic activity">
    <reaction evidence="8">
        <text>2'-deoxyguanosine + phosphate = 2-deoxy-alpha-D-ribose 1-phosphate + guanine</text>
        <dbReference type="Rhea" id="RHEA:27738"/>
        <dbReference type="ChEBI" id="CHEBI:16235"/>
        <dbReference type="ChEBI" id="CHEBI:17172"/>
        <dbReference type="ChEBI" id="CHEBI:43474"/>
        <dbReference type="ChEBI" id="CHEBI:57259"/>
        <dbReference type="EC" id="2.4.2.1"/>
    </reaction>
</comment>
<evidence type="ECO:0000256" key="4">
    <source>
        <dbReference type="ARBA" id="ARBA00013834"/>
    </source>
</evidence>
<dbReference type="OrthoDB" id="10261782at2759"/>
<comment type="similarity">
    <text evidence="2 11">Belongs to the PNP/MTAP phosphorylase family.</text>
</comment>
<dbReference type="InterPro" id="IPR035994">
    <property type="entry name" value="Nucleoside_phosphorylase_sf"/>
</dbReference>
<evidence type="ECO:0000256" key="10">
    <source>
        <dbReference type="ARBA" id="ARBA00023970"/>
    </source>
</evidence>
<comment type="catalytic activity">
    <reaction evidence="9">
        <text>2'-deoxyinosine + phosphate = 2-deoxy-alpha-D-ribose 1-phosphate + hypoxanthine</text>
        <dbReference type="Rhea" id="RHEA:27750"/>
        <dbReference type="ChEBI" id="CHEBI:17368"/>
        <dbReference type="ChEBI" id="CHEBI:28997"/>
        <dbReference type="ChEBI" id="CHEBI:43474"/>
        <dbReference type="ChEBI" id="CHEBI:57259"/>
        <dbReference type="EC" id="2.4.2.1"/>
    </reaction>
</comment>
<dbReference type="SUPFAM" id="SSF53167">
    <property type="entry name" value="Purine and uridine phosphorylases"/>
    <property type="match status" value="1"/>
</dbReference>
<feature type="binding site" evidence="12">
    <location>
        <position position="259"/>
    </location>
    <ligand>
        <name>a purine D-ribonucleoside</name>
        <dbReference type="ChEBI" id="CHEBI:142355"/>
    </ligand>
</feature>
<organism evidence="14 15">
    <name type="scientific">Lingula anatina</name>
    <name type="common">Brachiopod</name>
    <name type="synonym">Lingula unguis</name>
    <dbReference type="NCBI Taxonomy" id="7574"/>
    <lineage>
        <taxon>Eukaryota</taxon>
        <taxon>Metazoa</taxon>
        <taxon>Spiralia</taxon>
        <taxon>Lophotrochozoa</taxon>
        <taxon>Brachiopoda</taxon>
        <taxon>Linguliformea</taxon>
        <taxon>Lingulata</taxon>
        <taxon>Lingulida</taxon>
        <taxon>Linguloidea</taxon>
        <taxon>Lingulidae</taxon>
        <taxon>Lingula</taxon>
    </lineage>
</organism>
<accession>A0A1S3JF13</accession>
<protein>
    <recommendedName>
        <fullName evidence="4 11">Purine nucleoside phosphorylase</fullName>
        <ecNumber evidence="3 11">2.4.2.1</ecNumber>
    </recommendedName>
    <alternativeName>
        <fullName evidence="11">Inosine-guanosine phosphorylase</fullName>
    </alternativeName>
</protein>
<sequence length="301" mass="33083">MNGVVGLTISTGSVRGLGSSYSYEDLDKIAQYVLTCTKQRPKIAIICGSGLGGLAETLSEKECLAYKDIPNFPVSTVPGHAGRLVFGKIGDKSVMCMQGRFHMYEGYPAWKCAMPVRVMKLMGVNTLFVTNAAGGVNPDYHVGDLMLIKDHINMPGMASNNPLVGDNDERFGVRFPAMTEAYDKKLRKLAHEIANNLGFGDFLRDGVYTMLGGPSFETIAELRYLRLIGTDAIGMSTCPEVVTARHCGMRVFGMSLITNVCVMDYEDDRVPNHEEVLETGKMRAGDMELLIRRLVSEMEDE</sequence>
<feature type="binding site" evidence="12">
    <location>
        <position position="132"/>
    </location>
    <ligand>
        <name>phosphate</name>
        <dbReference type="ChEBI" id="CHEBI:43474"/>
    </ligand>
</feature>
<dbReference type="STRING" id="7574.A0A1S3JF13"/>
<dbReference type="EC" id="2.4.2.1" evidence="3 11"/>
<dbReference type="Gene3D" id="3.40.50.1580">
    <property type="entry name" value="Nucleoside phosphorylase domain"/>
    <property type="match status" value="1"/>
</dbReference>
<feature type="binding site" evidence="12">
    <location>
        <position position="49"/>
    </location>
    <ligand>
        <name>phosphate</name>
        <dbReference type="ChEBI" id="CHEBI:43474"/>
    </ligand>
</feature>